<organism evidence="1 2">
    <name type="scientific">Delitschia confertaspora ATCC 74209</name>
    <dbReference type="NCBI Taxonomy" id="1513339"/>
    <lineage>
        <taxon>Eukaryota</taxon>
        <taxon>Fungi</taxon>
        <taxon>Dikarya</taxon>
        <taxon>Ascomycota</taxon>
        <taxon>Pezizomycotina</taxon>
        <taxon>Dothideomycetes</taxon>
        <taxon>Pleosporomycetidae</taxon>
        <taxon>Pleosporales</taxon>
        <taxon>Delitschiaceae</taxon>
        <taxon>Delitschia</taxon>
    </lineage>
</organism>
<gene>
    <name evidence="1" type="ORF">GQ43DRAFT_335426</name>
</gene>
<protein>
    <submittedName>
        <fullName evidence="1">Uncharacterized protein</fullName>
    </submittedName>
</protein>
<keyword evidence="2" id="KW-1185">Reference proteome</keyword>
<feature type="non-terminal residue" evidence="1">
    <location>
        <position position="215"/>
    </location>
</feature>
<accession>A0A9P4JLT6</accession>
<name>A0A9P4JLT6_9PLEO</name>
<dbReference type="OrthoDB" id="1193027at2759"/>
<sequence>ERDSAYKVFGGDGTTAQGWPAKSSWKSFNDLWNANLGLLKSSCTQFNGAPNNSDDEINAIKAGITEAAASTGLPAEYIFVVIMQESKGCVRAPTSNYGVRNPGLMQDHNGANTCNENGRNWQNPCPRNTIVGMIHDGSDGTADGAGLKGTVEASNASDDSKYYKGARIYNSGRVADGGNLGAGIATHCYASDIANRLLGWVDSPSACHEDTIGGI</sequence>
<proteinExistence type="predicted"/>
<comment type="caution">
    <text evidence="1">The sequence shown here is derived from an EMBL/GenBank/DDBJ whole genome shotgun (WGS) entry which is preliminary data.</text>
</comment>
<evidence type="ECO:0000313" key="2">
    <source>
        <dbReference type="Proteomes" id="UP000799536"/>
    </source>
</evidence>
<dbReference type="Proteomes" id="UP000799536">
    <property type="component" value="Unassembled WGS sequence"/>
</dbReference>
<dbReference type="Gene3D" id="1.10.530.10">
    <property type="match status" value="1"/>
</dbReference>
<feature type="non-terminal residue" evidence="1">
    <location>
        <position position="1"/>
    </location>
</feature>
<dbReference type="EMBL" id="ML993974">
    <property type="protein sequence ID" value="KAF2201475.1"/>
    <property type="molecule type" value="Genomic_DNA"/>
</dbReference>
<evidence type="ECO:0000313" key="1">
    <source>
        <dbReference type="EMBL" id="KAF2201475.1"/>
    </source>
</evidence>
<dbReference type="AlphaFoldDB" id="A0A9P4JLT6"/>
<reference evidence="1" key="1">
    <citation type="journal article" date="2020" name="Stud. Mycol.">
        <title>101 Dothideomycetes genomes: a test case for predicting lifestyles and emergence of pathogens.</title>
        <authorList>
            <person name="Haridas S."/>
            <person name="Albert R."/>
            <person name="Binder M."/>
            <person name="Bloem J."/>
            <person name="Labutti K."/>
            <person name="Salamov A."/>
            <person name="Andreopoulos B."/>
            <person name="Baker S."/>
            <person name="Barry K."/>
            <person name="Bills G."/>
            <person name="Bluhm B."/>
            <person name="Cannon C."/>
            <person name="Castanera R."/>
            <person name="Culley D."/>
            <person name="Daum C."/>
            <person name="Ezra D."/>
            <person name="Gonzalez J."/>
            <person name="Henrissat B."/>
            <person name="Kuo A."/>
            <person name="Liang C."/>
            <person name="Lipzen A."/>
            <person name="Lutzoni F."/>
            <person name="Magnuson J."/>
            <person name="Mondo S."/>
            <person name="Nolan M."/>
            <person name="Ohm R."/>
            <person name="Pangilinan J."/>
            <person name="Park H.-J."/>
            <person name="Ramirez L."/>
            <person name="Alfaro M."/>
            <person name="Sun H."/>
            <person name="Tritt A."/>
            <person name="Yoshinaga Y."/>
            <person name="Zwiers L.-H."/>
            <person name="Turgeon B."/>
            <person name="Goodwin S."/>
            <person name="Spatafora J."/>
            <person name="Crous P."/>
            <person name="Grigoriev I."/>
        </authorList>
    </citation>
    <scope>NUCLEOTIDE SEQUENCE</scope>
    <source>
        <strain evidence="1">ATCC 74209</strain>
    </source>
</reference>